<organism evidence="2 3">
    <name type="scientific">Methanococcoides seepicolus</name>
    <dbReference type="NCBI Taxonomy" id="2828780"/>
    <lineage>
        <taxon>Archaea</taxon>
        <taxon>Methanobacteriati</taxon>
        <taxon>Methanobacteriota</taxon>
        <taxon>Stenosarchaea group</taxon>
        <taxon>Methanomicrobia</taxon>
        <taxon>Methanosarcinales</taxon>
        <taxon>Methanosarcinaceae</taxon>
        <taxon>Methanococcoides</taxon>
    </lineage>
</organism>
<dbReference type="EMBL" id="JAGSOI010000021">
    <property type="protein sequence ID" value="MCM1986687.1"/>
    <property type="molecule type" value="Genomic_DNA"/>
</dbReference>
<evidence type="ECO:0000256" key="1">
    <source>
        <dbReference type="SAM" id="MobiDB-lite"/>
    </source>
</evidence>
<comment type="caution">
    <text evidence="2">The sequence shown here is derived from an EMBL/GenBank/DDBJ whole genome shotgun (WGS) entry which is preliminary data.</text>
</comment>
<accession>A0A9E4ZFC9</accession>
<dbReference type="InterPro" id="IPR014229">
    <property type="entry name" value="Spore_YtfJ"/>
</dbReference>
<keyword evidence="3" id="KW-1185">Reference proteome</keyword>
<dbReference type="PIRSF" id="PIRSF021377">
    <property type="entry name" value="YtfJ"/>
    <property type="match status" value="1"/>
</dbReference>
<dbReference type="Pfam" id="PF09579">
    <property type="entry name" value="Spore_YtfJ"/>
    <property type="match status" value="1"/>
</dbReference>
<dbReference type="PANTHER" id="PTHR39162:SF1">
    <property type="entry name" value="SPORULATION PROTEIN YTFJ"/>
    <property type="match status" value="1"/>
</dbReference>
<name>A0A9E4ZFC9_9EURY</name>
<reference evidence="2" key="1">
    <citation type="journal article" date="2021" name="mSystems">
        <title>Bacteria and Archaea Synergistically Convert Glycine Betaine to Biogenic Methane in the Formosa Cold Seep of the South China Sea.</title>
        <authorList>
            <person name="Li L."/>
            <person name="Zhang W."/>
            <person name="Zhang S."/>
            <person name="Song L."/>
            <person name="Sun Q."/>
            <person name="Zhang H."/>
            <person name="Xiang H."/>
            <person name="Dong X."/>
        </authorList>
    </citation>
    <scope>NUCLEOTIDE SEQUENCE</scope>
    <source>
        <strain evidence="2">LLY</strain>
    </source>
</reference>
<evidence type="ECO:0000313" key="3">
    <source>
        <dbReference type="Proteomes" id="UP001056766"/>
    </source>
</evidence>
<reference evidence="2" key="2">
    <citation type="submission" date="2021-04" db="EMBL/GenBank/DDBJ databases">
        <authorList>
            <person name="Dong X."/>
        </authorList>
    </citation>
    <scope>NUCLEOTIDE SEQUENCE</scope>
    <source>
        <strain evidence="2">LLY</strain>
    </source>
</reference>
<evidence type="ECO:0000313" key="2">
    <source>
        <dbReference type="EMBL" id="MCM1986687.1"/>
    </source>
</evidence>
<dbReference type="Proteomes" id="UP001056766">
    <property type="component" value="Unassembled WGS sequence"/>
</dbReference>
<feature type="region of interest" description="Disordered" evidence="1">
    <location>
        <begin position="47"/>
        <end position="66"/>
    </location>
</feature>
<sequence length="130" mass="13318">MGLEDVMKEVTSELERLVSAKTVVGEPVIAGDKTILPITKVSFGFGSGGGEGSKDGGESGFGGGGGGGAKIEPVAFLVISDEGVRLMTLSGKSDLGKLLDAVPGVYEKIRSVKGKMKKDDKNKDASEDAE</sequence>
<proteinExistence type="predicted"/>
<gene>
    <name evidence="2" type="ORF">KDK67_06690</name>
</gene>
<dbReference type="PANTHER" id="PTHR39162">
    <property type="entry name" value="GLL3345 PROTEIN"/>
    <property type="match status" value="1"/>
</dbReference>
<protein>
    <submittedName>
        <fullName evidence="2">Sporulation protein</fullName>
    </submittedName>
</protein>
<dbReference type="AlphaFoldDB" id="A0A9E4ZFC9"/>
<dbReference type="RefSeq" id="WP_250868043.1">
    <property type="nucleotide sequence ID" value="NZ_JAGSOI010000021.1"/>
</dbReference>